<name>A0A9Q2CZE2_9STAP</name>
<keyword evidence="3" id="KW-0520">NAD</keyword>
<keyword evidence="8" id="KW-1185">Reference proteome</keyword>
<feature type="domain" description="Aldehyde dehydrogenase" evidence="6">
    <location>
        <begin position="17"/>
        <end position="471"/>
    </location>
</feature>
<evidence type="ECO:0000256" key="2">
    <source>
        <dbReference type="ARBA" id="ARBA00023002"/>
    </source>
</evidence>
<evidence type="ECO:0000313" key="7">
    <source>
        <dbReference type="EMBL" id="MBB5175634.1"/>
    </source>
</evidence>
<dbReference type="Gene3D" id="3.40.309.10">
    <property type="entry name" value="Aldehyde Dehydrogenase, Chain A, domain 2"/>
    <property type="match status" value="1"/>
</dbReference>
<feature type="active site" evidence="4">
    <location>
        <position position="252"/>
    </location>
</feature>
<dbReference type="PROSITE" id="PS00687">
    <property type="entry name" value="ALDEHYDE_DEHYDR_GLU"/>
    <property type="match status" value="1"/>
</dbReference>
<dbReference type="EMBL" id="JACHHF010000002">
    <property type="protein sequence ID" value="MBB5175634.1"/>
    <property type="molecule type" value="Genomic_DNA"/>
</dbReference>
<evidence type="ECO:0000256" key="5">
    <source>
        <dbReference type="RuleBase" id="RU003345"/>
    </source>
</evidence>
<evidence type="ECO:0000313" key="8">
    <source>
        <dbReference type="Proteomes" id="UP000579136"/>
    </source>
</evidence>
<evidence type="ECO:0000256" key="1">
    <source>
        <dbReference type="ARBA" id="ARBA00009986"/>
    </source>
</evidence>
<dbReference type="Proteomes" id="UP000579136">
    <property type="component" value="Unassembled WGS sequence"/>
</dbReference>
<proteinExistence type="inferred from homology"/>
<dbReference type="RefSeq" id="WP_183673095.1">
    <property type="nucleotide sequence ID" value="NZ_CBCRYX010000001.1"/>
</dbReference>
<evidence type="ECO:0000256" key="3">
    <source>
        <dbReference type="ARBA" id="ARBA00023027"/>
    </source>
</evidence>
<evidence type="ECO:0000259" key="6">
    <source>
        <dbReference type="Pfam" id="PF00171"/>
    </source>
</evidence>
<organism evidence="7 8">
    <name type="scientific">Nosocomiicoccus ampullae</name>
    <dbReference type="NCBI Taxonomy" id="489910"/>
    <lineage>
        <taxon>Bacteria</taxon>
        <taxon>Bacillati</taxon>
        <taxon>Bacillota</taxon>
        <taxon>Bacilli</taxon>
        <taxon>Bacillales</taxon>
        <taxon>Staphylococcaceae</taxon>
        <taxon>Nosocomiicoccus</taxon>
    </lineage>
</organism>
<dbReference type="InterPro" id="IPR016161">
    <property type="entry name" value="Ald_DH/histidinol_DH"/>
</dbReference>
<dbReference type="Gene3D" id="3.40.605.10">
    <property type="entry name" value="Aldehyde Dehydrogenase, Chain A, domain 1"/>
    <property type="match status" value="1"/>
</dbReference>
<sequence length="484" mass="53425">MSNIFLSLNKSYIDGQFVEGDSGKTFESLNPFDDSVLAEIPLASLEQTKYAFDVASNSEWKDNPKKRKKVLKNLIKLFIQHRKNIVDVLIKESGSTFVKANAEYVATMNIIKEALKLVDQVGHVDNRKSLIPGKKNLIYRSPKGIMSSVAPFNFPLHLSMRTIAPALALGNAVVHKPDVQTGIVSGSIPAVLLREAGVPSDVFQMILTKSSIVGDEFFINDNINAISFTGSTAVGKHIREVTNDRFISMALELGGNSPFIVMDDANLDHAVRALIPGKYMHSGQICMSVNRIIVHEAVYDEFIEKFKVAAEHLKLTNEDNKLGIIGPIINKDQLEKTKKFIEMAKESGEMVLEGEVTGNFVTPFIFKDIKNDSEIAQTELFSPIGLVIKANSNDEAIKLANDTDYGLTAAVFTGDVETGQKYAEQIESGMVHVNEQPVLDFPNIPFGGVKNSGMGRYGNPYVLEDFTDIKWMSTQRGPLPYPFS</sequence>
<dbReference type="SUPFAM" id="SSF53720">
    <property type="entry name" value="ALDH-like"/>
    <property type="match status" value="1"/>
</dbReference>
<comment type="caution">
    <text evidence="7">The sequence shown here is derived from an EMBL/GenBank/DDBJ whole genome shotgun (WGS) entry which is preliminary data.</text>
</comment>
<dbReference type="PANTHER" id="PTHR42986:SF1">
    <property type="entry name" value="BENZALDEHYDE DEHYDROGENASE YFMT"/>
    <property type="match status" value="1"/>
</dbReference>
<gene>
    <name evidence="7" type="ORF">HNQ45_000504</name>
</gene>
<reference evidence="7 8" key="1">
    <citation type="submission" date="2020-08" db="EMBL/GenBank/DDBJ databases">
        <title>Genomic Encyclopedia of Type Strains, Phase IV (KMG-IV): sequencing the most valuable type-strain genomes for metagenomic binning, comparative biology and taxonomic classification.</title>
        <authorList>
            <person name="Goeker M."/>
        </authorList>
    </citation>
    <scope>NUCLEOTIDE SEQUENCE [LARGE SCALE GENOMIC DNA]</scope>
    <source>
        <strain evidence="7 8">DSM 19163</strain>
    </source>
</reference>
<dbReference type="InterPro" id="IPR015590">
    <property type="entry name" value="Aldehyde_DH_dom"/>
</dbReference>
<keyword evidence="2 5" id="KW-0560">Oxidoreductase</keyword>
<dbReference type="AlphaFoldDB" id="A0A9Q2CZE2"/>
<accession>A0A9Q2CZE2</accession>
<dbReference type="EC" id="1.2.1.3" evidence="7"/>
<dbReference type="InterPro" id="IPR016163">
    <property type="entry name" value="Ald_DH_C"/>
</dbReference>
<protein>
    <submittedName>
        <fullName evidence="7">Aldehyde dehydrogenase (NAD+)</fullName>
        <ecNumber evidence="7">1.2.1.3</ecNumber>
    </submittedName>
</protein>
<dbReference type="GO" id="GO:0004029">
    <property type="term" value="F:aldehyde dehydrogenase (NAD+) activity"/>
    <property type="evidence" value="ECO:0007669"/>
    <property type="project" value="UniProtKB-EC"/>
</dbReference>
<dbReference type="InterPro" id="IPR029510">
    <property type="entry name" value="Ald_DH_CS_GLU"/>
</dbReference>
<dbReference type="Pfam" id="PF00171">
    <property type="entry name" value="Aldedh"/>
    <property type="match status" value="1"/>
</dbReference>
<dbReference type="InterPro" id="IPR016162">
    <property type="entry name" value="Ald_DH_N"/>
</dbReference>
<dbReference type="PANTHER" id="PTHR42986">
    <property type="entry name" value="BENZALDEHYDE DEHYDROGENASE YFMT"/>
    <property type="match status" value="1"/>
</dbReference>
<evidence type="ECO:0000256" key="4">
    <source>
        <dbReference type="PROSITE-ProRule" id="PRU10007"/>
    </source>
</evidence>
<dbReference type="FunFam" id="3.40.309.10:FF:000009">
    <property type="entry name" value="Aldehyde dehydrogenase A"/>
    <property type="match status" value="1"/>
</dbReference>
<comment type="similarity">
    <text evidence="1 5">Belongs to the aldehyde dehydrogenase family.</text>
</comment>